<dbReference type="RefSeq" id="WP_058699118.1">
    <property type="nucleotide sequence ID" value="NZ_CP013690.1"/>
</dbReference>
<dbReference type="KEGG" id="mod:AS202_03415"/>
<dbReference type="AlphaFoldDB" id="A0AAI8G3J2"/>
<accession>A0AAI8G3J2</accession>
<proteinExistence type="predicted"/>
<protein>
    <submittedName>
        <fullName evidence="1">Uncharacterized protein</fullName>
    </submittedName>
</protein>
<evidence type="ECO:0000313" key="1">
    <source>
        <dbReference type="EMBL" id="ALU25262.1"/>
    </source>
</evidence>
<reference evidence="1 2" key="1">
    <citation type="journal article" date="2016" name="J. Zhejiang Univ. Sci. B">
        <title>Antibiotic resistance mechanisms of Myroides sp.</title>
        <authorList>
            <person name="Hu S."/>
            <person name="Yuan S."/>
            <person name="Qu H."/>
            <person name="Jiang T."/>
            <person name="Zhou Y."/>
            <person name="Wang M."/>
            <person name="Ming D."/>
        </authorList>
    </citation>
    <scope>NUCLEOTIDE SEQUENCE [LARGE SCALE GENOMIC DNA]</scope>
    <source>
        <strain evidence="1 2">PR63039</strain>
    </source>
</reference>
<dbReference type="Proteomes" id="UP000069030">
    <property type="component" value="Chromosome"/>
</dbReference>
<gene>
    <name evidence="1" type="ORF">AS202_03415</name>
</gene>
<organism evidence="1 2">
    <name type="scientific">Myroides odoratimimus</name>
    <dbReference type="NCBI Taxonomy" id="76832"/>
    <lineage>
        <taxon>Bacteria</taxon>
        <taxon>Pseudomonadati</taxon>
        <taxon>Bacteroidota</taxon>
        <taxon>Flavobacteriia</taxon>
        <taxon>Flavobacteriales</taxon>
        <taxon>Flavobacteriaceae</taxon>
        <taxon>Myroides</taxon>
    </lineage>
</organism>
<name>A0AAI8G3J2_9FLAO</name>
<evidence type="ECO:0000313" key="2">
    <source>
        <dbReference type="Proteomes" id="UP000069030"/>
    </source>
</evidence>
<sequence length="240" mass="28555">MQIDLQIPSKWDELTDWQLKKIAAMRGNEGPAFYFMTWLYLNHVKWYQFKKAYQLRIVVNQVPLSELRNYFTWVYKKEDRTIFPEHKEYTAPMPRLVNLTIEEFAVADDLNNMYLVKGDLSYLRLLVAVLYKKEGEVYDHLQLENNVKRFKKEDKEFLLAVHLTFNGCKKAIVDKYKNTYPKIKVQKRSNKKAGLLDVVLKMSGQKFGTYNETKSTLVHTFLNELEENIIQQKEMKEKHG</sequence>
<dbReference type="EMBL" id="CP013690">
    <property type="protein sequence ID" value="ALU25262.1"/>
    <property type="molecule type" value="Genomic_DNA"/>
</dbReference>